<comment type="similarity">
    <text evidence="2">Belongs to the UPF0104 family.</text>
</comment>
<evidence type="ECO:0000256" key="7">
    <source>
        <dbReference type="SAM" id="Phobius"/>
    </source>
</evidence>
<comment type="subcellular location">
    <subcellularLocation>
        <location evidence="1">Cell membrane</location>
        <topology evidence="1">Multi-pass membrane protein</topology>
    </subcellularLocation>
</comment>
<reference evidence="10" key="2">
    <citation type="submission" date="2018-02" db="EMBL/GenBank/DDBJ databases">
        <title>Phenotypic and genomic properties of facultatively anaerobic sulfur-reducing natronoarchaea from hypersaline soda lakes.</title>
        <authorList>
            <person name="Sorokin D.Y."/>
            <person name="Kublanov I.V."/>
            <person name="Roman P."/>
            <person name="Sinninghe Damste J.S."/>
            <person name="Golyshin P.N."/>
            <person name="Rojo D."/>
            <person name="Ciordia S."/>
            <person name="Mena M.D.C."/>
            <person name="Ferrer M."/>
            <person name="Messina E."/>
            <person name="Smedile F."/>
            <person name="La Spada G."/>
            <person name="La Cono V."/>
            <person name="Yakimov M.M."/>
        </authorList>
    </citation>
    <scope>NUCLEOTIDE SEQUENCE [LARGE SCALE GENOMIC DNA]</scope>
    <source>
        <strain evidence="10">AArc-Mg</strain>
    </source>
</reference>
<accession>A0A346PPV0</accession>
<reference evidence="11" key="1">
    <citation type="submission" date="2017-10" db="EMBL/GenBank/DDBJ databases">
        <title>Phenotypic and genomic properties of facultatively anaerobic sulfur-reducing natronoarchaea from hypersaline soda lakes.</title>
        <authorList>
            <person name="Sorokin D.Y."/>
            <person name="Kublanov I.V."/>
            <person name="Roman P."/>
            <person name="Sinninghe Damste J.S."/>
            <person name="Golyshin P.N."/>
            <person name="Rojo D."/>
            <person name="Ciordia S."/>
            <person name="Mena Md.C."/>
            <person name="Ferrer M."/>
            <person name="Messina E."/>
            <person name="Smedile F."/>
            <person name="La Spada G."/>
            <person name="La Cono V."/>
            <person name="Yakimov M.M."/>
        </authorList>
    </citation>
    <scope>NUCLEOTIDE SEQUENCE [LARGE SCALE GENOMIC DNA]</scope>
    <source>
        <strain evidence="11">AArc1</strain>
    </source>
</reference>
<evidence type="ECO:0000256" key="4">
    <source>
        <dbReference type="ARBA" id="ARBA00022692"/>
    </source>
</evidence>
<dbReference type="Proteomes" id="UP000258613">
    <property type="component" value="Chromosome"/>
</dbReference>
<evidence type="ECO:0000256" key="2">
    <source>
        <dbReference type="ARBA" id="ARBA00011061"/>
    </source>
</evidence>
<keyword evidence="3" id="KW-1003">Cell membrane</keyword>
<evidence type="ECO:0000256" key="1">
    <source>
        <dbReference type="ARBA" id="ARBA00004651"/>
    </source>
</evidence>
<feature type="transmembrane region" description="Helical" evidence="7">
    <location>
        <begin position="125"/>
        <end position="144"/>
    </location>
</feature>
<feature type="transmembrane region" description="Helical" evidence="7">
    <location>
        <begin position="36"/>
        <end position="54"/>
    </location>
</feature>
<dbReference type="KEGG" id="nag:AArcMg_1532"/>
<feature type="transmembrane region" description="Helical" evidence="7">
    <location>
        <begin position="260"/>
        <end position="280"/>
    </location>
</feature>
<protein>
    <recommendedName>
        <fullName evidence="12">Integral membrane protein</fullName>
    </recommendedName>
</protein>
<feature type="transmembrane region" description="Helical" evidence="7">
    <location>
        <begin position="316"/>
        <end position="335"/>
    </location>
</feature>
<keyword evidence="5 7" id="KW-1133">Transmembrane helix</keyword>
<feature type="transmembrane region" description="Helical" evidence="7">
    <location>
        <begin position="156"/>
        <end position="175"/>
    </location>
</feature>
<evidence type="ECO:0000313" key="10">
    <source>
        <dbReference type="Proteomes" id="UP000258613"/>
    </source>
</evidence>
<feature type="transmembrane region" description="Helical" evidence="7">
    <location>
        <begin position="287"/>
        <end position="310"/>
    </location>
</feature>
<dbReference type="NCBIfam" id="TIGR00374">
    <property type="entry name" value="flippase-like domain"/>
    <property type="match status" value="1"/>
</dbReference>
<evidence type="ECO:0000313" key="8">
    <source>
        <dbReference type="EMBL" id="AXR78428.1"/>
    </source>
</evidence>
<dbReference type="Proteomes" id="UP000258707">
    <property type="component" value="Chromosome"/>
</dbReference>
<evidence type="ECO:0000313" key="11">
    <source>
        <dbReference type="Proteomes" id="UP000258707"/>
    </source>
</evidence>
<dbReference type="GeneID" id="37642018"/>
<evidence type="ECO:0000313" key="9">
    <source>
        <dbReference type="EMBL" id="AXR81545.1"/>
    </source>
</evidence>
<dbReference type="Pfam" id="PF03706">
    <property type="entry name" value="LPG_synthase_TM"/>
    <property type="match status" value="1"/>
</dbReference>
<name>A0A346PPV0_9EURY</name>
<dbReference type="EMBL" id="CP027033">
    <property type="protein sequence ID" value="AXR81545.1"/>
    <property type="molecule type" value="Genomic_DNA"/>
</dbReference>
<keyword evidence="10" id="KW-1185">Reference proteome</keyword>
<gene>
    <name evidence="8" type="ORF">AArc1_2110</name>
    <name evidence="9" type="ORF">AArcMg_1532</name>
</gene>
<dbReference type="GO" id="GO:0005886">
    <property type="term" value="C:plasma membrane"/>
    <property type="evidence" value="ECO:0007669"/>
    <property type="project" value="UniProtKB-SubCell"/>
</dbReference>
<evidence type="ECO:0008006" key="12">
    <source>
        <dbReference type="Google" id="ProtNLM"/>
    </source>
</evidence>
<dbReference type="PANTHER" id="PTHR39087">
    <property type="entry name" value="UPF0104 MEMBRANE PROTEIN MJ1595"/>
    <property type="match status" value="1"/>
</dbReference>
<sequence length="341" mass="34719">MHWRRAVVGLSIAVGVVALLVYGVGWDTVVDHVRAAHTGFLAAAFVVGLGMLVLRGALVWRLLDPVDGSARGAGFATAYLAGYFARSALPWGRSTGTPITAYLLSTHSDSEFEDNLAVVAAAEGFNAIASLVVAAAGVALYAALGDTGSIESVSTSVALASGGGLLAAGLVLVVFNSGIARTVTLDLVTRLERTIGALPRLSRLDGVLTRRIDGFFETLEAIQASRRTLAAAFGIAVVSWVFNAAPLYVVLVALGVDVPFALVLVCAPLASFGGVVPLPGGSGGIEVVLASLLVATVGVPVGVAAAAALLYRVTTYWTHLAIGGCVAVSLSVFGTDRFASA</sequence>
<dbReference type="KEGG" id="nan:AArc1_2110"/>
<keyword evidence="6 7" id="KW-0472">Membrane</keyword>
<dbReference type="EMBL" id="CP024047">
    <property type="protein sequence ID" value="AXR78428.1"/>
    <property type="molecule type" value="Genomic_DNA"/>
</dbReference>
<feature type="transmembrane region" description="Helical" evidence="7">
    <location>
        <begin position="7"/>
        <end position="24"/>
    </location>
</feature>
<organism evidence="9 10">
    <name type="scientific">Natrarchaeobaculum sulfurireducens</name>
    <dbReference type="NCBI Taxonomy" id="2044521"/>
    <lineage>
        <taxon>Archaea</taxon>
        <taxon>Methanobacteriati</taxon>
        <taxon>Methanobacteriota</taxon>
        <taxon>Stenosarchaea group</taxon>
        <taxon>Halobacteria</taxon>
        <taxon>Halobacteriales</taxon>
        <taxon>Natrialbaceae</taxon>
        <taxon>Natrarchaeobaculum</taxon>
    </lineage>
</organism>
<evidence type="ECO:0000256" key="3">
    <source>
        <dbReference type="ARBA" id="ARBA00022475"/>
    </source>
</evidence>
<evidence type="ECO:0000256" key="5">
    <source>
        <dbReference type="ARBA" id="ARBA00022989"/>
    </source>
</evidence>
<dbReference type="RefSeq" id="WP_117364500.1">
    <property type="nucleotide sequence ID" value="NZ_CP024047.1"/>
</dbReference>
<reference evidence="9" key="3">
    <citation type="journal article" date="2019" name="Int. J. Syst. Evol. Microbiol.">
        <title>Natronolimnobius sulfurireducens sp. nov. and Halalkaliarchaeum desulfuricum gen. nov., sp. nov., the first sulfur-respiring alkaliphilic haloarchaea from hypersaline alkaline lakes.</title>
        <authorList>
            <person name="Sorokin D.Y."/>
            <person name="Yakimov M."/>
            <person name="Messina E."/>
            <person name="Merkel A.Y."/>
            <person name="Bale N.J."/>
            <person name="Sinninghe Damste J.S."/>
        </authorList>
    </citation>
    <scope>NUCLEOTIDE SEQUENCE</scope>
    <source>
        <strain evidence="9">AArc-Mg</strain>
        <strain evidence="8">AArc1</strain>
    </source>
</reference>
<proteinExistence type="inferred from homology"/>
<keyword evidence="4 7" id="KW-0812">Transmembrane</keyword>
<accession>A0A346PFY3</accession>
<dbReference type="PANTHER" id="PTHR39087:SF2">
    <property type="entry name" value="UPF0104 MEMBRANE PROTEIN MJ1595"/>
    <property type="match status" value="1"/>
</dbReference>
<feature type="transmembrane region" description="Helical" evidence="7">
    <location>
        <begin position="229"/>
        <end position="254"/>
    </location>
</feature>
<dbReference type="OrthoDB" id="15513at2157"/>
<dbReference type="AlphaFoldDB" id="A0A346PPV0"/>
<dbReference type="InterPro" id="IPR022791">
    <property type="entry name" value="L-PG_synthase/AglD"/>
</dbReference>
<evidence type="ECO:0000256" key="6">
    <source>
        <dbReference type="ARBA" id="ARBA00023136"/>
    </source>
</evidence>